<evidence type="ECO:0000313" key="1">
    <source>
        <dbReference type="EnsemblMetazoa" id="AMAM009190-PA"/>
    </source>
</evidence>
<organism evidence="1 2">
    <name type="scientific">Anopheles maculatus</name>
    <dbReference type="NCBI Taxonomy" id="74869"/>
    <lineage>
        <taxon>Eukaryota</taxon>
        <taxon>Metazoa</taxon>
        <taxon>Ecdysozoa</taxon>
        <taxon>Arthropoda</taxon>
        <taxon>Hexapoda</taxon>
        <taxon>Insecta</taxon>
        <taxon>Pterygota</taxon>
        <taxon>Neoptera</taxon>
        <taxon>Endopterygota</taxon>
        <taxon>Diptera</taxon>
        <taxon>Nematocera</taxon>
        <taxon>Culicoidea</taxon>
        <taxon>Culicidae</taxon>
        <taxon>Anophelinae</taxon>
        <taxon>Anopheles</taxon>
        <taxon>Anopheles maculatus group</taxon>
    </lineage>
</organism>
<reference evidence="1" key="2">
    <citation type="submission" date="2020-05" db="UniProtKB">
        <authorList>
            <consortium name="EnsemblMetazoa"/>
        </authorList>
    </citation>
    <scope>IDENTIFICATION</scope>
    <source>
        <strain evidence="1">maculatus3</strain>
    </source>
</reference>
<dbReference type="Proteomes" id="UP000075901">
    <property type="component" value="Unassembled WGS sequence"/>
</dbReference>
<dbReference type="AlphaFoldDB" id="A0A182SLK6"/>
<sequence>MSRILRTYDAVTAARVRKAYTLDVALEKVGLTADEVELLETHAEWRKSARLRVIQNQTVEQLQALKLPPTQGAVNTVCTAVFENCKRMFEDAELYGEDGSVPLAKMHSALFRGLAAMGCVQTFFEQLIVICEQDSVQTAHQRRWAAYWAQRIAAGFQLLKEFKKHCSTLPPEQVSRCGQAARVNLAQSWYAQRLKCATNHQLMLGLYVDCPWHLKLPRAYVMARLMAMNEYTKDIVPILLTLQEPPLSDEDQQKVKQLTQTYYAGSNVISGDPSSMKHIPTEAEKATNGHHDNNREETKIYTAEDLKDAIANIRNKRKSTEEATPPPKRAKQYGPWTEADITLDWGKYPLGTYHT</sequence>
<reference evidence="2" key="1">
    <citation type="submission" date="2013-09" db="EMBL/GenBank/DDBJ databases">
        <title>The Genome Sequence of Anopheles maculatus species B.</title>
        <authorList>
            <consortium name="The Broad Institute Genomics Platform"/>
            <person name="Neafsey D.E."/>
            <person name="Besansky N."/>
            <person name="Howell P."/>
            <person name="Walton C."/>
            <person name="Young S.K."/>
            <person name="Zeng Q."/>
            <person name="Gargeya S."/>
            <person name="Fitzgerald M."/>
            <person name="Haas B."/>
            <person name="Abouelleil A."/>
            <person name="Allen A.W."/>
            <person name="Alvarado L."/>
            <person name="Arachchi H.M."/>
            <person name="Berlin A.M."/>
            <person name="Chapman S.B."/>
            <person name="Gainer-Dewar J."/>
            <person name="Goldberg J."/>
            <person name="Griggs A."/>
            <person name="Gujja S."/>
            <person name="Hansen M."/>
            <person name="Howarth C."/>
            <person name="Imamovic A."/>
            <person name="Ireland A."/>
            <person name="Larimer J."/>
            <person name="McCowan C."/>
            <person name="Murphy C."/>
            <person name="Pearson M."/>
            <person name="Poon T.W."/>
            <person name="Priest M."/>
            <person name="Roberts A."/>
            <person name="Saif S."/>
            <person name="Shea T."/>
            <person name="Sisk P."/>
            <person name="Sykes S."/>
            <person name="Wortman J."/>
            <person name="Nusbaum C."/>
            <person name="Birren B."/>
        </authorList>
    </citation>
    <scope>NUCLEOTIDE SEQUENCE [LARGE SCALE GENOMIC DNA]</scope>
    <source>
        <strain evidence="2">maculatus3</strain>
    </source>
</reference>
<protein>
    <submittedName>
        <fullName evidence="1">Uncharacterized protein</fullName>
    </submittedName>
</protein>
<keyword evidence="2" id="KW-1185">Reference proteome</keyword>
<accession>A0A182SLK6</accession>
<name>A0A182SLK6_9DIPT</name>
<dbReference type="VEuPathDB" id="VectorBase:AMAM009190"/>
<dbReference type="EnsemblMetazoa" id="AMAM009190-RA">
    <property type="protein sequence ID" value="AMAM009190-PA"/>
    <property type="gene ID" value="AMAM009190"/>
</dbReference>
<proteinExistence type="predicted"/>
<evidence type="ECO:0000313" key="2">
    <source>
        <dbReference type="Proteomes" id="UP000075901"/>
    </source>
</evidence>